<dbReference type="Proteomes" id="UP000004508">
    <property type="component" value="Unassembled WGS sequence"/>
</dbReference>
<dbReference type="AlphaFoldDB" id="D6TJ12"/>
<organism evidence="1 2">
    <name type="scientific">Ktedonobacter racemifer DSM 44963</name>
    <dbReference type="NCBI Taxonomy" id="485913"/>
    <lineage>
        <taxon>Bacteria</taxon>
        <taxon>Bacillati</taxon>
        <taxon>Chloroflexota</taxon>
        <taxon>Ktedonobacteria</taxon>
        <taxon>Ktedonobacterales</taxon>
        <taxon>Ktedonobacteraceae</taxon>
        <taxon>Ktedonobacter</taxon>
    </lineage>
</organism>
<reference evidence="1 2" key="1">
    <citation type="journal article" date="2011" name="Stand. Genomic Sci.">
        <title>Non-contiguous finished genome sequence and contextual data of the filamentous soil bacterium Ktedonobacter racemifer type strain (SOSP1-21).</title>
        <authorList>
            <person name="Chang Y.J."/>
            <person name="Land M."/>
            <person name="Hauser L."/>
            <person name="Chertkov O."/>
            <person name="Del Rio T.G."/>
            <person name="Nolan M."/>
            <person name="Copeland A."/>
            <person name="Tice H."/>
            <person name="Cheng J.F."/>
            <person name="Lucas S."/>
            <person name="Han C."/>
            <person name="Goodwin L."/>
            <person name="Pitluck S."/>
            <person name="Ivanova N."/>
            <person name="Ovchinikova G."/>
            <person name="Pati A."/>
            <person name="Chen A."/>
            <person name="Palaniappan K."/>
            <person name="Mavromatis K."/>
            <person name="Liolios K."/>
            <person name="Brettin T."/>
            <person name="Fiebig A."/>
            <person name="Rohde M."/>
            <person name="Abt B."/>
            <person name="Goker M."/>
            <person name="Detter J.C."/>
            <person name="Woyke T."/>
            <person name="Bristow J."/>
            <person name="Eisen J.A."/>
            <person name="Markowitz V."/>
            <person name="Hugenholtz P."/>
            <person name="Kyrpides N.C."/>
            <person name="Klenk H.P."/>
            <person name="Lapidus A."/>
        </authorList>
    </citation>
    <scope>NUCLEOTIDE SEQUENCE [LARGE SCALE GENOMIC DNA]</scope>
    <source>
        <strain evidence="2">DSM 44963</strain>
    </source>
</reference>
<comment type="caution">
    <text evidence="1">The sequence shown here is derived from an EMBL/GenBank/DDBJ whole genome shotgun (WGS) entry which is preliminary data.</text>
</comment>
<keyword evidence="2" id="KW-1185">Reference proteome</keyword>
<evidence type="ECO:0000313" key="2">
    <source>
        <dbReference type="Proteomes" id="UP000004508"/>
    </source>
</evidence>
<sequence length="212" mass="23118">MGNNALLETDLGRQFQGPQATVESKVVGAAVQERFQPLGRFDGEGRSESMGTRRPLFEHGESSYIEAFDRIANGLVVAAQILGDSGGALPTGRREQYLAASQHEGIGRTQPRLDLAVFVFGQWSNKNGGFHALYDTTFPMTFRQNALGKTHVYKTGIALVGQGQDLTPAQVTFQDLDGDGKPDMIVTLGEQSIAYKNDNDVFRPTPMKEVKP</sequence>
<protein>
    <recommendedName>
        <fullName evidence="3">FG-GAP repeat protein</fullName>
    </recommendedName>
</protein>
<name>D6TJ12_KTERA</name>
<dbReference type="STRING" id="485913.Krac_10973"/>
<dbReference type="InterPro" id="IPR028994">
    <property type="entry name" value="Integrin_alpha_N"/>
</dbReference>
<accession>D6TJ12</accession>
<evidence type="ECO:0000313" key="1">
    <source>
        <dbReference type="EMBL" id="EFH89419.1"/>
    </source>
</evidence>
<evidence type="ECO:0008006" key="3">
    <source>
        <dbReference type="Google" id="ProtNLM"/>
    </source>
</evidence>
<dbReference type="InParanoid" id="D6TJ12"/>
<dbReference type="SUPFAM" id="SSF69318">
    <property type="entry name" value="Integrin alpha N-terminal domain"/>
    <property type="match status" value="1"/>
</dbReference>
<gene>
    <name evidence="1" type="ORF">Krac_10973</name>
</gene>
<dbReference type="EMBL" id="ADVG01000001">
    <property type="protein sequence ID" value="EFH89419.1"/>
    <property type="molecule type" value="Genomic_DNA"/>
</dbReference>
<proteinExistence type="predicted"/>